<organism evidence="2">
    <name type="scientific">marine metagenome</name>
    <dbReference type="NCBI Taxonomy" id="408172"/>
    <lineage>
        <taxon>unclassified sequences</taxon>
        <taxon>metagenomes</taxon>
        <taxon>ecological metagenomes</taxon>
    </lineage>
</organism>
<reference evidence="2" key="1">
    <citation type="submission" date="2018-05" db="EMBL/GenBank/DDBJ databases">
        <authorList>
            <person name="Lanie J.A."/>
            <person name="Ng W.-L."/>
            <person name="Kazmierczak K.M."/>
            <person name="Andrzejewski T.M."/>
            <person name="Davidsen T.M."/>
            <person name="Wayne K.J."/>
            <person name="Tettelin H."/>
            <person name="Glass J.I."/>
            <person name="Rusch D."/>
            <person name="Podicherti R."/>
            <person name="Tsui H.-C.T."/>
            <person name="Winkler M.E."/>
        </authorList>
    </citation>
    <scope>NUCLEOTIDE SEQUENCE</scope>
</reference>
<feature type="domain" description="DNA polymerase III subunit gamma/ tau C-terminal" evidence="1">
    <location>
        <begin position="24"/>
        <end position="115"/>
    </location>
</feature>
<dbReference type="InterPro" id="IPR022107">
    <property type="entry name" value="DNA_pol_III_gamma/tau_C"/>
</dbReference>
<evidence type="ECO:0000313" key="2">
    <source>
        <dbReference type="EMBL" id="SVD48075.1"/>
    </source>
</evidence>
<dbReference type="Pfam" id="PF12362">
    <property type="entry name" value="DUF3646"/>
    <property type="match status" value="1"/>
</dbReference>
<dbReference type="AlphaFoldDB" id="A0A382VPY8"/>
<gene>
    <name evidence="2" type="ORF">METZ01_LOCUS400929</name>
</gene>
<dbReference type="EMBL" id="UINC01153381">
    <property type="protein sequence ID" value="SVD48075.1"/>
    <property type="molecule type" value="Genomic_DNA"/>
</dbReference>
<protein>
    <recommendedName>
        <fullName evidence="1">DNA polymerase III subunit gamma/ tau C-terminal domain-containing protein</fullName>
    </recommendedName>
</protein>
<proteinExistence type="predicted"/>
<sequence length="123" mass="14363">MGVSLQNFVLSINLMIINRSFNNLFSHVHLVSFKKGKIELYPTKDAPKDLANKVGQLLTEWTKEKWHILMTQEKGEPTLEEQNDKEKDRIINELSNNKRIKEILNIFPGAKIEEVKDKEEEDE</sequence>
<name>A0A382VPY8_9ZZZZ</name>
<evidence type="ECO:0000259" key="1">
    <source>
        <dbReference type="Pfam" id="PF12362"/>
    </source>
</evidence>
<accession>A0A382VPY8</accession>